<feature type="domain" description="SnoaL-like" evidence="1">
    <location>
        <begin position="5"/>
        <end position="125"/>
    </location>
</feature>
<dbReference type="InterPro" id="IPR032710">
    <property type="entry name" value="NTF2-like_dom_sf"/>
</dbReference>
<dbReference type="CDD" id="cd00531">
    <property type="entry name" value="NTF2_like"/>
    <property type="match status" value="1"/>
</dbReference>
<protein>
    <submittedName>
        <fullName evidence="2">Polyketide cyclase</fullName>
    </submittedName>
</protein>
<dbReference type="AlphaFoldDB" id="A0A1A3BF36"/>
<dbReference type="Pfam" id="PF13577">
    <property type="entry name" value="SnoaL_4"/>
    <property type="match status" value="1"/>
</dbReference>
<gene>
    <name evidence="2" type="ORF">A9X01_07115</name>
</gene>
<dbReference type="InterPro" id="IPR037401">
    <property type="entry name" value="SnoaL-like"/>
</dbReference>
<proteinExistence type="predicted"/>
<dbReference type="EMBL" id="LZKQ01000329">
    <property type="protein sequence ID" value="OBI72948.1"/>
    <property type="molecule type" value="Genomic_DNA"/>
</dbReference>
<accession>A0A1A3BF36</accession>
<dbReference type="STRING" id="1790.A5645_26585"/>
<reference evidence="2 3" key="1">
    <citation type="submission" date="2016-06" db="EMBL/GenBank/DDBJ databases">
        <authorList>
            <person name="Kjaerup R.B."/>
            <person name="Dalgaard T.S."/>
            <person name="Juul-Madsen H.R."/>
        </authorList>
    </citation>
    <scope>NUCLEOTIDE SEQUENCE [LARGE SCALE GENOMIC DNA]</scope>
    <source>
        <strain evidence="2 3">1081914.2</strain>
    </source>
</reference>
<sequence>MTDREDRQDISDLLVRYATGIDRRDWPLFRTVFTDDCELDYGEIGAWHGIDAVTEFMQLAHAMAGHTLHRLSNIAITLDGDRAAARTYIDGLIMAADNSGGVNAAGFYDDDIVRTSAGWRIARRRFTSVRVVAVGQEGK</sequence>
<dbReference type="RefSeq" id="WP_065123664.1">
    <property type="nucleotide sequence ID" value="NZ_LZKQ01000329.1"/>
</dbReference>
<dbReference type="SUPFAM" id="SSF54427">
    <property type="entry name" value="NTF2-like"/>
    <property type="match status" value="1"/>
</dbReference>
<dbReference type="Proteomes" id="UP000093795">
    <property type="component" value="Unassembled WGS sequence"/>
</dbReference>
<dbReference type="OrthoDB" id="981191at2"/>
<dbReference type="Gene3D" id="3.10.450.50">
    <property type="match status" value="1"/>
</dbReference>
<comment type="caution">
    <text evidence="2">The sequence shown here is derived from an EMBL/GenBank/DDBJ whole genome shotgun (WGS) entry which is preliminary data.</text>
</comment>
<evidence type="ECO:0000313" key="3">
    <source>
        <dbReference type="Proteomes" id="UP000093795"/>
    </source>
</evidence>
<organism evidence="2 3">
    <name type="scientific">Mycobacterium asiaticum</name>
    <dbReference type="NCBI Taxonomy" id="1790"/>
    <lineage>
        <taxon>Bacteria</taxon>
        <taxon>Bacillati</taxon>
        <taxon>Actinomycetota</taxon>
        <taxon>Actinomycetes</taxon>
        <taxon>Mycobacteriales</taxon>
        <taxon>Mycobacteriaceae</taxon>
        <taxon>Mycobacterium</taxon>
    </lineage>
</organism>
<name>A0A1A3BF36_MYCAS</name>
<evidence type="ECO:0000313" key="2">
    <source>
        <dbReference type="EMBL" id="OBI72948.1"/>
    </source>
</evidence>
<evidence type="ECO:0000259" key="1">
    <source>
        <dbReference type="Pfam" id="PF13577"/>
    </source>
</evidence>
<dbReference type="eggNOG" id="COG5517">
    <property type="taxonomic scope" value="Bacteria"/>
</dbReference>